<comment type="caution">
    <text evidence="1">The sequence shown here is derived from an EMBL/GenBank/DDBJ whole genome shotgun (WGS) entry which is preliminary data.</text>
</comment>
<evidence type="ECO:0000313" key="1">
    <source>
        <dbReference type="EMBL" id="MBW6400020.1"/>
    </source>
</evidence>
<name>A0ABS7AD84_9PROT</name>
<reference evidence="1 2" key="1">
    <citation type="submission" date="2021-07" db="EMBL/GenBank/DDBJ databases">
        <authorList>
            <person name="So Y."/>
        </authorList>
    </citation>
    <scope>NUCLEOTIDE SEQUENCE [LARGE SCALE GENOMIC DNA]</scope>
    <source>
        <strain evidence="1 2">HJA6</strain>
    </source>
</reference>
<evidence type="ECO:0000313" key="2">
    <source>
        <dbReference type="Proteomes" id="UP001196565"/>
    </source>
</evidence>
<accession>A0ABS7AD84</accession>
<sequence>MMTDRPIIFSAPMVRALLDGRKTMTRRLAWGDPFPVPEESSNGWRADGCKVSGADDTGTCVCWHPSPWQRVQAGDRLWVKESYFQFGHWEPVPGALTRKGRRQKWRFVARDSVIRFDGPAEYRTGRHAADPATHAWHLRMGRFMPRAASRLTLTVTAVRVERLQEISAGNAIREGIAYPPTGMTLDEACEYGVDPRGEFRTLWNSLHGPEAWAANPEVVALTFTVERRNIDAR</sequence>
<gene>
    <name evidence="1" type="ORF">KPL78_19320</name>
</gene>
<keyword evidence="2" id="KW-1185">Reference proteome</keyword>
<organism evidence="1 2">
    <name type="scientific">Roseomonas alba</name>
    <dbReference type="NCBI Taxonomy" id="2846776"/>
    <lineage>
        <taxon>Bacteria</taxon>
        <taxon>Pseudomonadati</taxon>
        <taxon>Pseudomonadota</taxon>
        <taxon>Alphaproteobacteria</taxon>
        <taxon>Acetobacterales</taxon>
        <taxon>Roseomonadaceae</taxon>
        <taxon>Roseomonas</taxon>
    </lineage>
</organism>
<protein>
    <recommendedName>
        <fullName evidence="3">ASCH domain-containing protein</fullName>
    </recommendedName>
</protein>
<dbReference type="Proteomes" id="UP001196565">
    <property type="component" value="Unassembled WGS sequence"/>
</dbReference>
<proteinExistence type="predicted"/>
<dbReference type="EMBL" id="JAHYBZ010000007">
    <property type="protein sequence ID" value="MBW6400020.1"/>
    <property type="molecule type" value="Genomic_DNA"/>
</dbReference>
<evidence type="ECO:0008006" key="3">
    <source>
        <dbReference type="Google" id="ProtNLM"/>
    </source>
</evidence>